<proteinExistence type="predicted"/>
<feature type="transmembrane region" description="Helical" evidence="1">
    <location>
        <begin position="6"/>
        <end position="26"/>
    </location>
</feature>
<evidence type="ECO:0000256" key="1">
    <source>
        <dbReference type="SAM" id="Phobius"/>
    </source>
</evidence>
<dbReference type="Proteomes" id="UP001341840">
    <property type="component" value="Unassembled WGS sequence"/>
</dbReference>
<keyword evidence="1" id="KW-0472">Membrane</keyword>
<keyword evidence="1" id="KW-1133">Transmembrane helix</keyword>
<organism evidence="2 3">
    <name type="scientific">Stylosanthes scabra</name>
    <dbReference type="NCBI Taxonomy" id="79078"/>
    <lineage>
        <taxon>Eukaryota</taxon>
        <taxon>Viridiplantae</taxon>
        <taxon>Streptophyta</taxon>
        <taxon>Embryophyta</taxon>
        <taxon>Tracheophyta</taxon>
        <taxon>Spermatophyta</taxon>
        <taxon>Magnoliopsida</taxon>
        <taxon>eudicotyledons</taxon>
        <taxon>Gunneridae</taxon>
        <taxon>Pentapetalae</taxon>
        <taxon>rosids</taxon>
        <taxon>fabids</taxon>
        <taxon>Fabales</taxon>
        <taxon>Fabaceae</taxon>
        <taxon>Papilionoideae</taxon>
        <taxon>50 kb inversion clade</taxon>
        <taxon>dalbergioids sensu lato</taxon>
        <taxon>Dalbergieae</taxon>
        <taxon>Pterocarpus clade</taxon>
        <taxon>Stylosanthes</taxon>
    </lineage>
</organism>
<evidence type="ECO:0000313" key="2">
    <source>
        <dbReference type="EMBL" id="MED6150683.1"/>
    </source>
</evidence>
<comment type="caution">
    <text evidence="2">The sequence shown here is derived from an EMBL/GenBank/DDBJ whole genome shotgun (WGS) entry which is preliminary data.</text>
</comment>
<evidence type="ECO:0000313" key="3">
    <source>
        <dbReference type="Proteomes" id="UP001341840"/>
    </source>
</evidence>
<dbReference type="EMBL" id="JASCZI010091557">
    <property type="protein sequence ID" value="MED6150683.1"/>
    <property type="molecule type" value="Genomic_DNA"/>
</dbReference>
<name>A0ABU6TRU1_9FABA</name>
<keyword evidence="1" id="KW-0812">Transmembrane</keyword>
<protein>
    <submittedName>
        <fullName evidence="2">Uncharacterized protein</fullName>
    </submittedName>
</protein>
<accession>A0ABU6TRU1</accession>
<keyword evidence="3" id="KW-1185">Reference proteome</keyword>
<gene>
    <name evidence="2" type="ORF">PIB30_074747</name>
</gene>
<sequence length="152" mass="17818">MQDTFEHWFLMVIGLTEGALFMLGSFHDDYIMWEREKLMRDTVRAIMELANSNYVTEEYKLPLLMPDWPVANVREIPNCSNSENSSAWVINWLQMQDEFKAFNHEPLKDLFLRGKTAVNLVTSVFNMLKRAIEKDAVDWLRLRSARASARAE</sequence>
<reference evidence="2 3" key="1">
    <citation type="journal article" date="2023" name="Plants (Basel)">
        <title>Bridging the Gap: Combining Genomics and Transcriptomics Approaches to Understand Stylosanthes scabra, an Orphan Legume from the Brazilian Caatinga.</title>
        <authorList>
            <person name="Ferreira-Neto J.R.C."/>
            <person name="da Silva M.D."/>
            <person name="Binneck E."/>
            <person name="de Melo N.F."/>
            <person name="da Silva R.H."/>
            <person name="de Melo A.L.T.M."/>
            <person name="Pandolfi V."/>
            <person name="Bustamante F.O."/>
            <person name="Brasileiro-Vidal A.C."/>
            <person name="Benko-Iseppon A.M."/>
        </authorList>
    </citation>
    <scope>NUCLEOTIDE SEQUENCE [LARGE SCALE GENOMIC DNA]</scope>
    <source>
        <tissue evidence="2">Leaves</tissue>
    </source>
</reference>